<keyword evidence="3" id="KW-1185">Reference proteome</keyword>
<organism evidence="2 3">
    <name type="scientific">Carpediemonas membranifera</name>
    <dbReference type="NCBI Taxonomy" id="201153"/>
    <lineage>
        <taxon>Eukaryota</taxon>
        <taxon>Metamonada</taxon>
        <taxon>Carpediemonas-like organisms</taxon>
        <taxon>Carpediemonas</taxon>
    </lineage>
</organism>
<evidence type="ECO:0000313" key="3">
    <source>
        <dbReference type="Proteomes" id="UP000717585"/>
    </source>
</evidence>
<reference evidence="2" key="1">
    <citation type="submission" date="2021-05" db="EMBL/GenBank/DDBJ databases">
        <title>A free-living protist that lacks canonical eukaryotic 1 DNA replication and segregation systems.</title>
        <authorList>
            <person name="Salas-Leiva D.E."/>
            <person name="Tromer E.C."/>
            <person name="Curtis B.A."/>
            <person name="Jerlstrom-Hultqvist J."/>
            <person name="Kolisko M."/>
            <person name="Yi Z."/>
            <person name="Salas-Leiva J.S."/>
            <person name="Gallot-Lavallee L."/>
            <person name="Kops G.J.P.L."/>
            <person name="Archibald J.M."/>
            <person name="Simpson A.G.B."/>
            <person name="Roger A.J."/>
        </authorList>
    </citation>
    <scope>NUCLEOTIDE SEQUENCE</scope>
    <source>
        <strain evidence="2">BICM</strain>
    </source>
</reference>
<feature type="compositionally biased region" description="Low complexity" evidence="1">
    <location>
        <begin position="144"/>
        <end position="155"/>
    </location>
</feature>
<evidence type="ECO:0000313" key="2">
    <source>
        <dbReference type="EMBL" id="KAG9393627.1"/>
    </source>
</evidence>
<gene>
    <name evidence="2" type="ORF">J8273_4927</name>
</gene>
<dbReference type="EMBL" id="JAHDYR010000022">
    <property type="protein sequence ID" value="KAG9393627.1"/>
    <property type="molecule type" value="Genomic_DNA"/>
</dbReference>
<feature type="region of interest" description="Disordered" evidence="1">
    <location>
        <begin position="130"/>
        <end position="271"/>
    </location>
</feature>
<protein>
    <submittedName>
        <fullName evidence="2">Uncharacterized protein</fullName>
    </submittedName>
</protein>
<dbReference type="Proteomes" id="UP000717585">
    <property type="component" value="Unassembled WGS sequence"/>
</dbReference>
<proteinExistence type="predicted"/>
<name>A0A8J6BB18_9EUKA</name>
<dbReference type="AlphaFoldDB" id="A0A8J6BB18"/>
<sequence length="358" mass="39511">MERILAEAARIDEAFSFLFTAKNGDDCDSYLRRLVFLRLMAQWYTASILERMGKNAAQQTVLPNNTFFGLTTISRLITSQGMSLTGKRLEQSLTQIRDDALSTLQTKRPTMPSTDCRALLSELSRVIHMTEESTQGETQEYRPSASISESEAEASGKQTVRVKVAGTRKAPKRLKPTPKPKATSQRRAAKHISFRNEDMDPETDSDSDSTFMTTAERRKLASSSAPTRRGRGRPRGARVISDSDSTDDSSEESTQSPRPATGRPESPPTPVMVEEPVHAEIMSTITPGKKRISMMPLIQPSTPTGAARPMIVRSLSSLVTVEDGSTLEAVEDSSARSEYYVPRVERVRVLYGGKMSQG</sequence>
<feature type="compositionally biased region" description="Basic residues" evidence="1">
    <location>
        <begin position="169"/>
        <end position="178"/>
    </location>
</feature>
<comment type="caution">
    <text evidence="2">The sequence shown here is derived from an EMBL/GenBank/DDBJ whole genome shotgun (WGS) entry which is preliminary data.</text>
</comment>
<accession>A0A8J6BB18</accession>
<evidence type="ECO:0000256" key="1">
    <source>
        <dbReference type="SAM" id="MobiDB-lite"/>
    </source>
</evidence>